<dbReference type="Proteomes" id="UP000078272">
    <property type="component" value="Unassembled WGS sequence"/>
</dbReference>
<dbReference type="PATRIC" id="fig|401562.3.peg.2343"/>
<gene>
    <name evidence="2" type="ORF">NS226_13720</name>
</gene>
<dbReference type="SUPFAM" id="SSF47413">
    <property type="entry name" value="lambda repressor-like DNA-binding domains"/>
    <property type="match status" value="1"/>
</dbReference>
<proteinExistence type="predicted"/>
<dbReference type="AlphaFoldDB" id="A0A175R8M6"/>
<evidence type="ECO:0000259" key="1">
    <source>
        <dbReference type="PROSITE" id="PS50943"/>
    </source>
</evidence>
<organism evidence="2 3">
    <name type="scientific">Aureimonas ureilytica</name>
    <dbReference type="NCBI Taxonomy" id="401562"/>
    <lineage>
        <taxon>Bacteria</taxon>
        <taxon>Pseudomonadati</taxon>
        <taxon>Pseudomonadota</taxon>
        <taxon>Alphaproteobacteria</taxon>
        <taxon>Hyphomicrobiales</taxon>
        <taxon>Aurantimonadaceae</taxon>
        <taxon>Aureimonas</taxon>
    </lineage>
</organism>
<sequence length="106" mass="12299">MAVQTILQDTEKQRLREEGGAWLRKLRLAAGLSQRELAQAVDVKYLTFISQIEAGRGRVPYERYLEWAIALRMDPREFVATLMSYYDPITYEIIFKDRRQSGATAV</sequence>
<comment type="caution">
    <text evidence="2">The sequence shown here is derived from an EMBL/GenBank/DDBJ whole genome shotgun (WGS) entry which is preliminary data.</text>
</comment>
<feature type="domain" description="HTH cro/C1-type" evidence="1">
    <location>
        <begin position="23"/>
        <end position="78"/>
    </location>
</feature>
<accession>A0A175R8M6</accession>
<dbReference type="InterPro" id="IPR001387">
    <property type="entry name" value="Cro/C1-type_HTH"/>
</dbReference>
<dbReference type="CDD" id="cd00093">
    <property type="entry name" value="HTH_XRE"/>
    <property type="match status" value="1"/>
</dbReference>
<dbReference type="InterPro" id="IPR010982">
    <property type="entry name" value="Lambda_DNA-bd_dom_sf"/>
</dbReference>
<evidence type="ECO:0000313" key="3">
    <source>
        <dbReference type="Proteomes" id="UP000078272"/>
    </source>
</evidence>
<reference evidence="2 3" key="1">
    <citation type="journal article" date="2016" name="Front. Microbiol.">
        <title>Genomic Resource of Rice Seed Associated Bacteria.</title>
        <authorList>
            <person name="Midha S."/>
            <person name="Bansal K."/>
            <person name="Sharma S."/>
            <person name="Kumar N."/>
            <person name="Patil P.P."/>
            <person name="Chaudhry V."/>
            <person name="Patil P.B."/>
        </authorList>
    </citation>
    <scope>NUCLEOTIDE SEQUENCE [LARGE SCALE GENOMIC DNA]</scope>
    <source>
        <strain evidence="2 3">NS226</strain>
    </source>
</reference>
<dbReference type="PROSITE" id="PS50943">
    <property type="entry name" value="HTH_CROC1"/>
    <property type="match status" value="1"/>
</dbReference>
<dbReference type="EMBL" id="LDPZ01000026">
    <property type="protein sequence ID" value="KTQ94984.1"/>
    <property type="molecule type" value="Genomic_DNA"/>
</dbReference>
<dbReference type="GO" id="GO:0003677">
    <property type="term" value="F:DNA binding"/>
    <property type="evidence" value="ECO:0007669"/>
    <property type="project" value="InterPro"/>
</dbReference>
<evidence type="ECO:0000313" key="2">
    <source>
        <dbReference type="EMBL" id="KTQ94984.1"/>
    </source>
</evidence>
<dbReference type="Pfam" id="PF13560">
    <property type="entry name" value="HTH_31"/>
    <property type="match status" value="1"/>
</dbReference>
<protein>
    <submittedName>
        <fullName evidence="2">Cro/Cl family transcriptional regulator</fullName>
    </submittedName>
</protein>
<dbReference type="OrthoDB" id="5462911at2"/>
<dbReference type="Gene3D" id="1.10.260.40">
    <property type="entry name" value="lambda repressor-like DNA-binding domains"/>
    <property type="match status" value="1"/>
</dbReference>
<dbReference type="RefSeq" id="WP_058635458.1">
    <property type="nucleotide sequence ID" value="NZ_LDPZ01000026.1"/>
</dbReference>
<name>A0A175R8M6_9HYPH</name>
<dbReference type="SMART" id="SM00530">
    <property type="entry name" value="HTH_XRE"/>
    <property type="match status" value="1"/>
</dbReference>